<sequence>MASHEDVKSRPGGQLSFGIDRILGGESKKTWSSPLGGSPTDTQQLTPAQSCCDEDKDKDKTVVTAHSTRLPSLEDSDTENDEIIVEDRLHSQRPLSREKSEHLQSAVDDCDRPASPDRNHTGWRLNGTGSPNRHSDSSNADRIPRLLDSTLSISLPLDHRGDRFTSSEYNLSHGAQSRTDIFSLTQKYSQEDLPRHLPFPYPHVQLQYPHSALDLPGVRSAHHPSLPEFPFDVSSSLTSVGLGLGADRRLSLFKVPTDRPPLHVLPAWGESSPVWVDVRRDRFGFGRRLGHSYHSRCQPKRKKPRTSFTRLQIIELEKRFHRYHSQDMAYYYHLQQLFIHHTRRQTAEERDAERQAATRLMLSLQHEPSKPSADPLDPVCLSNSSLHALQNLQPWSEDSDRTTVDPLSP</sequence>
<dbReference type="Gene3D" id="1.10.10.60">
    <property type="entry name" value="Homeodomain-like"/>
    <property type="match status" value="1"/>
</dbReference>
<name>A0ABM0KAZ4_APLCA</name>
<feature type="region of interest" description="Disordered" evidence="3">
    <location>
        <begin position="1"/>
        <end position="141"/>
    </location>
</feature>
<dbReference type="Proteomes" id="UP000694888">
    <property type="component" value="Unplaced"/>
</dbReference>
<dbReference type="RefSeq" id="XP_005113244.2">
    <property type="nucleotide sequence ID" value="XM_005113187.3"/>
</dbReference>
<accession>A0ABM0KAZ4</accession>
<dbReference type="InterPro" id="IPR009057">
    <property type="entry name" value="Homeodomain-like_sf"/>
</dbReference>
<dbReference type="InterPro" id="IPR042247">
    <property type="entry name" value="TLX1/2/3"/>
</dbReference>
<feature type="compositionally biased region" description="Basic and acidic residues" evidence="3">
    <location>
        <begin position="85"/>
        <end position="102"/>
    </location>
</feature>
<protein>
    <submittedName>
        <fullName evidence="5">Uncharacterized protein LOC101851242</fullName>
    </submittedName>
</protein>
<reference evidence="5" key="1">
    <citation type="submission" date="2025-08" db="UniProtKB">
        <authorList>
            <consortium name="RefSeq"/>
        </authorList>
    </citation>
    <scope>IDENTIFICATION</scope>
</reference>
<dbReference type="PANTHER" id="PTHR45921">
    <property type="entry name" value="IP01054P"/>
    <property type="match status" value="1"/>
</dbReference>
<evidence type="ECO:0000256" key="3">
    <source>
        <dbReference type="SAM" id="MobiDB-lite"/>
    </source>
</evidence>
<evidence type="ECO:0000313" key="5">
    <source>
        <dbReference type="RefSeq" id="XP_005113244.2"/>
    </source>
</evidence>
<evidence type="ECO:0000256" key="1">
    <source>
        <dbReference type="ARBA" id="ARBA00004123"/>
    </source>
</evidence>
<evidence type="ECO:0000313" key="4">
    <source>
        <dbReference type="Proteomes" id="UP000694888"/>
    </source>
</evidence>
<feature type="compositionally biased region" description="Basic and acidic residues" evidence="3">
    <location>
        <begin position="109"/>
        <end position="120"/>
    </location>
</feature>
<keyword evidence="2" id="KW-0217">Developmental protein</keyword>
<keyword evidence="4" id="KW-1185">Reference proteome</keyword>
<dbReference type="GeneID" id="101851242"/>
<organism evidence="4 5">
    <name type="scientific">Aplysia californica</name>
    <name type="common">California sea hare</name>
    <dbReference type="NCBI Taxonomy" id="6500"/>
    <lineage>
        <taxon>Eukaryota</taxon>
        <taxon>Metazoa</taxon>
        <taxon>Spiralia</taxon>
        <taxon>Lophotrochozoa</taxon>
        <taxon>Mollusca</taxon>
        <taxon>Gastropoda</taxon>
        <taxon>Heterobranchia</taxon>
        <taxon>Euthyneura</taxon>
        <taxon>Tectipleura</taxon>
        <taxon>Aplysiida</taxon>
        <taxon>Aplysioidea</taxon>
        <taxon>Aplysiidae</taxon>
        <taxon>Aplysia</taxon>
    </lineage>
</organism>
<feature type="compositionally biased region" description="Acidic residues" evidence="3">
    <location>
        <begin position="74"/>
        <end position="84"/>
    </location>
</feature>
<evidence type="ECO:0000256" key="2">
    <source>
        <dbReference type="ARBA" id="ARBA00022473"/>
    </source>
</evidence>
<feature type="compositionally biased region" description="Polar residues" evidence="3">
    <location>
        <begin position="127"/>
        <end position="140"/>
    </location>
</feature>
<feature type="compositionally biased region" description="Polar residues" evidence="3">
    <location>
        <begin position="30"/>
        <end position="49"/>
    </location>
</feature>
<dbReference type="PANTHER" id="PTHR45921:SF6">
    <property type="entry name" value="C15"/>
    <property type="match status" value="1"/>
</dbReference>
<proteinExistence type="predicted"/>
<comment type="subcellular location">
    <subcellularLocation>
        <location evidence="1">Nucleus</location>
    </subcellularLocation>
</comment>
<dbReference type="SUPFAM" id="SSF46689">
    <property type="entry name" value="Homeodomain-like"/>
    <property type="match status" value="1"/>
</dbReference>
<gene>
    <name evidence="5" type="primary">LOC101851242</name>
</gene>